<dbReference type="SUPFAM" id="SSF55785">
    <property type="entry name" value="PYP-like sensor domain (PAS domain)"/>
    <property type="match status" value="2"/>
</dbReference>
<feature type="domain" description="CheR-type methyltransferase" evidence="13">
    <location>
        <begin position="251"/>
        <end position="503"/>
    </location>
</feature>
<dbReference type="GO" id="GO:0008983">
    <property type="term" value="F:protein-glutamate O-methyltransferase activity"/>
    <property type="evidence" value="ECO:0007669"/>
    <property type="project" value="UniProtKB-EC"/>
</dbReference>
<dbReference type="InterPro" id="IPR029787">
    <property type="entry name" value="Nucleotide_cyclase"/>
</dbReference>
<dbReference type="NCBIfam" id="TIGR00229">
    <property type="entry name" value="sensory_box"/>
    <property type="match status" value="2"/>
</dbReference>
<dbReference type="SMART" id="SM00091">
    <property type="entry name" value="PAS"/>
    <property type="match status" value="3"/>
</dbReference>
<dbReference type="InterPro" id="IPR035909">
    <property type="entry name" value="CheB_C"/>
</dbReference>
<evidence type="ECO:0000259" key="15">
    <source>
        <dbReference type="PROSITE" id="PS50887"/>
    </source>
</evidence>
<evidence type="ECO:0000256" key="7">
    <source>
        <dbReference type="PROSITE-ProRule" id="PRU00050"/>
    </source>
</evidence>
<keyword evidence="5" id="KW-0949">S-adenosyl-L-methionine</keyword>
<dbReference type="InterPro" id="IPR036804">
    <property type="entry name" value="CheR_N_sf"/>
</dbReference>
<evidence type="ECO:0000313" key="16">
    <source>
        <dbReference type="EMBL" id="PTD97254.1"/>
    </source>
</evidence>
<accession>A0A2T4IHJ9</accession>
<dbReference type="InterPro" id="IPR001633">
    <property type="entry name" value="EAL_dom"/>
</dbReference>
<dbReference type="InterPro" id="IPR000700">
    <property type="entry name" value="PAS-assoc_C"/>
</dbReference>
<dbReference type="PROSITE" id="PS50113">
    <property type="entry name" value="PAC"/>
    <property type="match status" value="2"/>
</dbReference>
<dbReference type="InterPro" id="IPR000160">
    <property type="entry name" value="GGDEF_dom"/>
</dbReference>
<dbReference type="Gene3D" id="3.30.450.20">
    <property type="entry name" value="PAS domain"/>
    <property type="match status" value="3"/>
</dbReference>
<evidence type="ECO:0000259" key="11">
    <source>
        <dbReference type="PROSITE" id="PS50113"/>
    </source>
</evidence>
<dbReference type="Gene3D" id="3.40.50.150">
    <property type="entry name" value="Vaccinia Virus protein VP39"/>
    <property type="match status" value="1"/>
</dbReference>
<feature type="compositionally biased region" description="Basic residues" evidence="9">
    <location>
        <begin position="25"/>
        <end position="34"/>
    </location>
</feature>
<comment type="catalytic activity">
    <reaction evidence="1">
        <text>L-glutamyl-[protein] + S-adenosyl-L-methionine = [protein]-L-glutamate 5-O-methyl ester + S-adenosyl-L-homocysteine</text>
        <dbReference type="Rhea" id="RHEA:24452"/>
        <dbReference type="Rhea" id="RHEA-COMP:10208"/>
        <dbReference type="Rhea" id="RHEA-COMP:10311"/>
        <dbReference type="ChEBI" id="CHEBI:29973"/>
        <dbReference type="ChEBI" id="CHEBI:57856"/>
        <dbReference type="ChEBI" id="CHEBI:59789"/>
        <dbReference type="ChEBI" id="CHEBI:82795"/>
        <dbReference type="EC" id="2.1.1.80"/>
    </reaction>
</comment>
<feature type="domain" description="PAC" evidence="11">
    <location>
        <begin position="1058"/>
        <end position="1110"/>
    </location>
</feature>
<dbReference type="EC" id="2.1.1.80" evidence="2"/>
<dbReference type="Gene3D" id="3.40.50.180">
    <property type="entry name" value="Methylesterase CheB, C-terminal domain"/>
    <property type="match status" value="1"/>
</dbReference>
<dbReference type="InterPro" id="IPR000014">
    <property type="entry name" value="PAS"/>
</dbReference>
<dbReference type="SMART" id="SM00138">
    <property type="entry name" value="MeTrc"/>
    <property type="match status" value="1"/>
</dbReference>
<proteinExistence type="predicted"/>
<dbReference type="GO" id="GO:0071111">
    <property type="term" value="F:cyclic-guanylate-specific phosphodiesterase activity"/>
    <property type="evidence" value="ECO:0007669"/>
    <property type="project" value="UniProtKB-EC"/>
</dbReference>
<comment type="catalytic activity">
    <reaction evidence="6">
        <text>3',3'-c-di-GMP + H2O = 5'-phosphoguanylyl(3'-&gt;5')guanosine + H(+)</text>
        <dbReference type="Rhea" id="RHEA:24902"/>
        <dbReference type="ChEBI" id="CHEBI:15377"/>
        <dbReference type="ChEBI" id="CHEBI:15378"/>
        <dbReference type="ChEBI" id="CHEBI:58754"/>
        <dbReference type="ChEBI" id="CHEBI:58805"/>
        <dbReference type="EC" id="3.1.4.52"/>
    </reaction>
    <physiologicalReaction direction="left-to-right" evidence="6">
        <dbReference type="Rhea" id="RHEA:24903"/>
    </physiologicalReaction>
</comment>
<evidence type="ECO:0000259" key="12">
    <source>
        <dbReference type="PROSITE" id="PS50122"/>
    </source>
</evidence>
<dbReference type="EMBL" id="PZKC01000003">
    <property type="protein sequence ID" value="PTD97254.1"/>
    <property type="molecule type" value="Genomic_DNA"/>
</dbReference>
<evidence type="ECO:0000259" key="14">
    <source>
        <dbReference type="PROSITE" id="PS50883"/>
    </source>
</evidence>
<feature type="domain" description="PAC" evidence="11">
    <location>
        <begin position="937"/>
        <end position="988"/>
    </location>
</feature>
<evidence type="ECO:0000256" key="8">
    <source>
        <dbReference type="SAM" id="Coils"/>
    </source>
</evidence>
<dbReference type="PANTHER" id="PTHR44757:SF2">
    <property type="entry name" value="BIOFILM ARCHITECTURE MAINTENANCE PROTEIN MBAA"/>
    <property type="match status" value="1"/>
</dbReference>
<feature type="active site" evidence="7">
    <location>
        <position position="172"/>
    </location>
</feature>
<dbReference type="SUPFAM" id="SSF52738">
    <property type="entry name" value="Methylesterase CheB, C-terminal domain"/>
    <property type="match status" value="1"/>
</dbReference>
<dbReference type="Pfam" id="PF01739">
    <property type="entry name" value="CheR"/>
    <property type="match status" value="1"/>
</dbReference>
<dbReference type="SMART" id="SM00086">
    <property type="entry name" value="PAC"/>
    <property type="match status" value="1"/>
</dbReference>
<dbReference type="RefSeq" id="WP_107492456.1">
    <property type="nucleotide sequence ID" value="NZ_PZKC01000003.1"/>
</dbReference>
<dbReference type="GO" id="GO:0071732">
    <property type="term" value="P:cellular response to nitric oxide"/>
    <property type="evidence" value="ECO:0007669"/>
    <property type="project" value="UniProtKB-ARBA"/>
</dbReference>
<dbReference type="InterPro" id="IPR013656">
    <property type="entry name" value="PAS_4"/>
</dbReference>
<sequence>MATKKPIGMVSKKADDTSTADAPPRRARARRKSSVKANSASNRPIYLVGIGASAGGLEALSNLIAALPTDLGLAYAVIQHLSPTHRSMMAQLLGRETAMAVKEITDGMEPERDTIYVTPPSSNMVLREGRFVLQDEPKSASPRPSVNAFFSSLAAEKGEDAIGVVLSGTGSDGAVGLREIKAVGGYTFAQEPQSAKYNGMPQAAIDTGCVDWVLPAEEIAREIAQIARSKGSVAVSPPAATTTLKKLLIRVKQQTRIDFGNYKEGTIWRRIERRLAARHVSSLDDYLALVEADPSELDHLCKDILISVTAFFRDPAAFEALRTTLQALLATKHFGDEIRIWVPGCATGEEAYSIAILLAELLGPNLSQFRVQIFATDLDLNALAVARRGAYPETALSDMDPALVTRHFSNTGNRYEVSRTLRDMVVVARQDLVQDPPFLRLDLVSCRNVLIYFQTELQAKVLGTFHYGLRPGGYLFLGKSEGVFQQIGQFDPSDKTARIYRRRPGESRLMPMPTFHLPDNRERPSAQQPNAQQRLLDASIKLFIPPTILINAAFEILHIQGEVGDFLSISAGKPTTNLQQLIRREFRADLNLMVHQVERSSESASGRPHLIKTVDGKRRVLLSVHPLEKGVTSSFFLIAFETPPVEKAPSGDSKPDATQDSIDVKALEEELISTRERLQTVIEELETSNEEMQALNEEVQAANEELQSTNEELESANEELQSTNEELTTVNEELQVRSGELAEALNDLEKIQNSVGFPILVCNENMELSRFNSPAIMIFLLTEKSMGQPLPTLRLPFGMKDFSPQVRRAIDTNQSIEEAVFSNERHYLLHIAPYETTRPGSRGAIISLMDHTERLAAERAIRESRERLQAIMDNSTSMISLKDLAGRYEFVNRQFEKTFGLKSADVIGKTDAQLFIGRNADHFRSKELEVVRRQEAIESEEVLRRADGDRYLLSIRFPLFGIDNVIQGVCTQSSDMTDRRHAEEQLRLAARVFDRAGEGIVVTDPQQRILTVNEAFTQVTGYTIEEVSGKTPALLSSGRHGNDFYLEMWEALQEKGWWQGEIWNRRKSGEIFPEWLTINTVHDSDGALTNYVGIFSDITVIKDSQRRIEFLATHDELTSLPNRTLFVDRVRQAIERAKRHEDQFAILFVDLDNFKVINDSLGHAAGDKLLKEAASTLRQCLRAVDTVARFGGDEFALLIEETNAVEVDVAARRIADALGRSVDIGGHDIFVSASIGISIYPDDGSDSETLLKNADSAMYQAKEAGKHTHRFFTSNLKDQADERLLLGNGLKRAIDSDELFLLYQPQIDMTSGVLIGMEALVRWQEPKTGLIMPNKFIPLAERSGLINHVGDWVADAACRQVAAWTAQGYDVPRISINVSAEQFRQSHLPSTIRRLLTHYRLEAHQLTIELTESALMADPEHCRRLLRDLKVLGVGLSIDDFGTGFSSLSSLRRYPIDELKIDRSFIDELVSNPDDRAITQTILAMASTLGLSVVAEGVETEHQARTLREMACPAGQGYLYARPLTATEMCTRLALRP</sequence>
<gene>
    <name evidence="16" type="ORF">C8261_04365</name>
</gene>
<dbReference type="PANTHER" id="PTHR44757">
    <property type="entry name" value="DIGUANYLATE CYCLASE DGCP"/>
    <property type="match status" value="1"/>
</dbReference>
<dbReference type="PROSITE" id="PS50122">
    <property type="entry name" value="CHEB"/>
    <property type="match status" value="1"/>
</dbReference>
<feature type="active site" evidence="7">
    <location>
        <position position="53"/>
    </location>
</feature>
<keyword evidence="3" id="KW-0489">Methyltransferase</keyword>
<evidence type="ECO:0000256" key="5">
    <source>
        <dbReference type="ARBA" id="ARBA00022691"/>
    </source>
</evidence>
<dbReference type="GO" id="GO:0008984">
    <property type="term" value="F:protein-glutamate methylesterase activity"/>
    <property type="evidence" value="ECO:0007669"/>
    <property type="project" value="InterPro"/>
</dbReference>
<evidence type="ECO:0000256" key="3">
    <source>
        <dbReference type="ARBA" id="ARBA00022603"/>
    </source>
</evidence>
<dbReference type="Pfam" id="PF01339">
    <property type="entry name" value="CheB_methylest"/>
    <property type="match status" value="1"/>
</dbReference>
<dbReference type="Pfam" id="PF00563">
    <property type="entry name" value="EAL"/>
    <property type="match status" value="1"/>
</dbReference>
<evidence type="ECO:0000313" key="17">
    <source>
        <dbReference type="Proteomes" id="UP000241193"/>
    </source>
</evidence>
<dbReference type="InterPro" id="IPR022641">
    <property type="entry name" value="CheR_N"/>
</dbReference>
<dbReference type="SUPFAM" id="SSF141868">
    <property type="entry name" value="EAL domain-like"/>
    <property type="match status" value="1"/>
</dbReference>
<dbReference type="CDD" id="cd00130">
    <property type="entry name" value="PAS"/>
    <property type="match status" value="2"/>
</dbReference>
<protein>
    <recommendedName>
        <fullName evidence="2">protein-glutamate O-methyltransferase</fullName>
        <ecNumber evidence="2">2.1.1.80</ecNumber>
    </recommendedName>
</protein>
<feature type="coiled-coil region" evidence="8">
    <location>
        <begin position="664"/>
        <end position="751"/>
    </location>
</feature>
<dbReference type="PROSITE" id="PS50887">
    <property type="entry name" value="GGDEF"/>
    <property type="match status" value="1"/>
</dbReference>
<dbReference type="GO" id="GO:0032259">
    <property type="term" value="P:methylation"/>
    <property type="evidence" value="ECO:0007669"/>
    <property type="project" value="UniProtKB-KW"/>
</dbReference>
<keyword evidence="4" id="KW-0808">Transferase</keyword>
<evidence type="ECO:0000256" key="1">
    <source>
        <dbReference type="ARBA" id="ARBA00001541"/>
    </source>
</evidence>
<dbReference type="InterPro" id="IPR029063">
    <property type="entry name" value="SAM-dependent_MTases_sf"/>
</dbReference>
<evidence type="ECO:0000259" key="10">
    <source>
        <dbReference type="PROSITE" id="PS50112"/>
    </source>
</evidence>
<dbReference type="Pfam" id="PF00990">
    <property type="entry name" value="GGDEF"/>
    <property type="match status" value="1"/>
</dbReference>
<evidence type="ECO:0000256" key="9">
    <source>
        <dbReference type="SAM" id="MobiDB-lite"/>
    </source>
</evidence>
<feature type="domain" description="GGDEF" evidence="15">
    <location>
        <begin position="1142"/>
        <end position="1274"/>
    </location>
</feature>
<keyword evidence="8" id="KW-0175">Coiled coil</keyword>
<evidence type="ECO:0000259" key="13">
    <source>
        <dbReference type="PROSITE" id="PS50123"/>
    </source>
</evidence>
<dbReference type="SMART" id="SM00052">
    <property type="entry name" value="EAL"/>
    <property type="match status" value="1"/>
</dbReference>
<dbReference type="SUPFAM" id="SSF47757">
    <property type="entry name" value="Chemotaxis receptor methyltransferase CheR, N-terminal domain"/>
    <property type="match status" value="1"/>
</dbReference>
<evidence type="ECO:0000256" key="6">
    <source>
        <dbReference type="ARBA" id="ARBA00051114"/>
    </source>
</evidence>
<dbReference type="PROSITE" id="PS50123">
    <property type="entry name" value="CHER"/>
    <property type="match status" value="1"/>
</dbReference>
<dbReference type="Pfam" id="PF08448">
    <property type="entry name" value="PAS_4"/>
    <property type="match status" value="1"/>
</dbReference>
<dbReference type="Pfam" id="PF13596">
    <property type="entry name" value="PAS_10"/>
    <property type="match status" value="1"/>
</dbReference>
<dbReference type="SUPFAM" id="SSF55073">
    <property type="entry name" value="Nucleotide cyclase"/>
    <property type="match status" value="1"/>
</dbReference>
<name>A0A2T4IHJ9_9RHOO</name>
<dbReference type="SUPFAM" id="SSF53335">
    <property type="entry name" value="S-adenosyl-L-methionine-dependent methyltransferases"/>
    <property type="match status" value="1"/>
</dbReference>
<feature type="domain" description="PAS" evidence="10">
    <location>
        <begin position="985"/>
        <end position="1031"/>
    </location>
</feature>
<dbReference type="GO" id="GO:0006935">
    <property type="term" value="P:chemotaxis"/>
    <property type="evidence" value="ECO:0007669"/>
    <property type="project" value="UniProtKB-UniRule"/>
</dbReference>
<dbReference type="InterPro" id="IPR035965">
    <property type="entry name" value="PAS-like_dom_sf"/>
</dbReference>
<dbReference type="FunFam" id="3.30.70.270:FF:000001">
    <property type="entry name" value="Diguanylate cyclase domain protein"/>
    <property type="match status" value="1"/>
</dbReference>
<dbReference type="GO" id="GO:0005737">
    <property type="term" value="C:cytoplasm"/>
    <property type="evidence" value="ECO:0007669"/>
    <property type="project" value="InterPro"/>
</dbReference>
<dbReference type="GO" id="GO:0000156">
    <property type="term" value="F:phosphorelay response regulator activity"/>
    <property type="evidence" value="ECO:0007669"/>
    <property type="project" value="InterPro"/>
</dbReference>
<dbReference type="PROSITE" id="PS50112">
    <property type="entry name" value="PAS"/>
    <property type="match status" value="2"/>
</dbReference>
<dbReference type="FunFam" id="3.20.20.450:FF:000001">
    <property type="entry name" value="Cyclic di-GMP phosphodiesterase yahA"/>
    <property type="match status" value="1"/>
</dbReference>
<dbReference type="Gene3D" id="1.10.155.10">
    <property type="entry name" value="Chemotaxis receptor methyltransferase CheR, N-terminal domain"/>
    <property type="match status" value="1"/>
</dbReference>
<dbReference type="Proteomes" id="UP000241193">
    <property type="component" value="Unassembled WGS sequence"/>
</dbReference>
<reference evidence="16 17" key="2">
    <citation type="submission" date="2018-04" db="EMBL/GenBank/DDBJ databases">
        <title>Thauera lacus sp. nov., isolated from an saline lake in Inner Mongolia, China.</title>
        <authorList>
            <person name="Liang Q.-Y."/>
        </authorList>
    </citation>
    <scope>NUCLEOTIDE SEQUENCE [LARGE SCALE GENOMIC DNA]</scope>
    <source>
        <strain evidence="16 17">D20</strain>
    </source>
</reference>
<comment type="caution">
    <text evidence="16">The sequence shown here is derived from an EMBL/GenBank/DDBJ whole genome shotgun (WGS) entry which is preliminary data.</text>
</comment>
<dbReference type="InterPro" id="IPR001610">
    <property type="entry name" value="PAC"/>
</dbReference>
<evidence type="ECO:0000256" key="4">
    <source>
        <dbReference type="ARBA" id="ARBA00022679"/>
    </source>
</evidence>
<dbReference type="InterPro" id="IPR052155">
    <property type="entry name" value="Biofilm_reg_signaling"/>
</dbReference>
<dbReference type="Gene3D" id="3.30.70.270">
    <property type="match status" value="1"/>
</dbReference>
<dbReference type="InterPro" id="IPR043128">
    <property type="entry name" value="Rev_trsase/Diguanyl_cyclase"/>
</dbReference>
<dbReference type="InterPro" id="IPR035919">
    <property type="entry name" value="EAL_sf"/>
</dbReference>
<dbReference type="PROSITE" id="PS50883">
    <property type="entry name" value="EAL"/>
    <property type="match status" value="1"/>
</dbReference>
<organism evidence="16 17">
    <name type="scientific">Pseudothauera lacus</name>
    <dbReference type="NCBI Taxonomy" id="2136175"/>
    <lineage>
        <taxon>Bacteria</taxon>
        <taxon>Pseudomonadati</taxon>
        <taxon>Pseudomonadota</taxon>
        <taxon>Betaproteobacteria</taxon>
        <taxon>Rhodocyclales</taxon>
        <taxon>Zoogloeaceae</taxon>
        <taxon>Pseudothauera</taxon>
    </lineage>
</organism>
<dbReference type="Gene3D" id="3.20.20.450">
    <property type="entry name" value="EAL domain"/>
    <property type="match status" value="1"/>
</dbReference>
<keyword evidence="17" id="KW-1185">Reference proteome</keyword>
<feature type="domain" description="PAS" evidence="10">
    <location>
        <begin position="864"/>
        <end position="940"/>
    </location>
</feature>
<reference evidence="16 17" key="1">
    <citation type="submission" date="2018-03" db="EMBL/GenBank/DDBJ databases">
        <authorList>
            <person name="Keele B.F."/>
        </authorList>
    </citation>
    <scope>NUCLEOTIDE SEQUENCE [LARGE SCALE GENOMIC DNA]</scope>
    <source>
        <strain evidence="16 17">D20</strain>
    </source>
</reference>
<dbReference type="Pfam" id="PF13426">
    <property type="entry name" value="PAS_9"/>
    <property type="match status" value="1"/>
</dbReference>
<keyword evidence="7" id="KW-0378">Hydrolase</keyword>
<dbReference type="InterPro" id="IPR000780">
    <property type="entry name" value="CheR_MeTrfase"/>
</dbReference>
<keyword evidence="7" id="KW-0145">Chemotaxis</keyword>
<dbReference type="CDD" id="cd01949">
    <property type="entry name" value="GGDEF"/>
    <property type="match status" value="1"/>
</dbReference>
<dbReference type="OrthoDB" id="9816309at2"/>
<feature type="active site" evidence="7">
    <location>
        <position position="80"/>
    </location>
</feature>
<dbReference type="PRINTS" id="PR00996">
    <property type="entry name" value="CHERMTFRASE"/>
</dbReference>
<dbReference type="SMART" id="SM00267">
    <property type="entry name" value="GGDEF"/>
    <property type="match status" value="1"/>
</dbReference>
<feature type="domain" description="EAL" evidence="14">
    <location>
        <begin position="1283"/>
        <end position="1537"/>
    </location>
</feature>
<dbReference type="InterPro" id="IPR000673">
    <property type="entry name" value="Sig_transdc_resp-reg_Me-estase"/>
</dbReference>
<dbReference type="CDD" id="cd01948">
    <property type="entry name" value="EAL"/>
    <property type="match status" value="1"/>
</dbReference>
<dbReference type="Pfam" id="PF03705">
    <property type="entry name" value="CheR_N"/>
    <property type="match status" value="1"/>
</dbReference>
<evidence type="ECO:0000256" key="2">
    <source>
        <dbReference type="ARBA" id="ARBA00012534"/>
    </source>
</evidence>
<feature type="region of interest" description="Disordered" evidence="9">
    <location>
        <begin position="1"/>
        <end position="36"/>
    </location>
</feature>
<dbReference type="NCBIfam" id="TIGR00254">
    <property type="entry name" value="GGDEF"/>
    <property type="match status" value="1"/>
</dbReference>
<dbReference type="InterPro" id="IPR022642">
    <property type="entry name" value="CheR_C"/>
</dbReference>
<dbReference type="CDD" id="cd16434">
    <property type="entry name" value="CheB-CheR_fusion"/>
    <property type="match status" value="1"/>
</dbReference>
<feature type="domain" description="CheB-type methylesterase" evidence="12">
    <location>
        <begin position="44"/>
        <end position="230"/>
    </location>
</feature>